<proteinExistence type="predicted"/>
<protein>
    <submittedName>
        <fullName evidence="2">Uncharacterized protein</fullName>
    </submittedName>
</protein>
<sequence length="39" mass="4576">MGLTIISYLFFLCFIVKISVKWYNKFDNKGKGDVCVNDR</sequence>
<dbReference type="EMBL" id="LTDM01000059">
    <property type="protein sequence ID" value="OLS01806.1"/>
    <property type="molecule type" value="Genomic_DNA"/>
</dbReference>
<reference evidence="2 3" key="1">
    <citation type="submission" date="2016-02" db="EMBL/GenBank/DDBJ databases">
        <title>Genome sequence of Tissierella creatinophila DSM 6911.</title>
        <authorList>
            <person name="Poehlein A."/>
            <person name="Daniel R."/>
        </authorList>
    </citation>
    <scope>NUCLEOTIDE SEQUENCE [LARGE SCALE GENOMIC DNA]</scope>
    <source>
        <strain evidence="2 3">DSM 6911</strain>
    </source>
</reference>
<evidence type="ECO:0000313" key="2">
    <source>
        <dbReference type="EMBL" id="OLS01806.1"/>
    </source>
</evidence>
<keyword evidence="1" id="KW-1133">Transmembrane helix</keyword>
<dbReference type="AlphaFoldDB" id="A0A1U7M3E4"/>
<feature type="transmembrane region" description="Helical" evidence="1">
    <location>
        <begin position="6"/>
        <end position="23"/>
    </location>
</feature>
<keyword evidence="1" id="KW-0472">Membrane</keyword>
<evidence type="ECO:0000256" key="1">
    <source>
        <dbReference type="SAM" id="Phobius"/>
    </source>
</evidence>
<comment type="caution">
    <text evidence="2">The sequence shown here is derived from an EMBL/GenBank/DDBJ whole genome shotgun (WGS) entry which is preliminary data.</text>
</comment>
<dbReference type="Proteomes" id="UP000186112">
    <property type="component" value="Unassembled WGS sequence"/>
</dbReference>
<name>A0A1U7M3E4_TISCR</name>
<evidence type="ECO:0000313" key="3">
    <source>
        <dbReference type="Proteomes" id="UP000186112"/>
    </source>
</evidence>
<keyword evidence="3" id="KW-1185">Reference proteome</keyword>
<organism evidence="2 3">
    <name type="scientific">Tissierella creatinophila DSM 6911</name>
    <dbReference type="NCBI Taxonomy" id="1123403"/>
    <lineage>
        <taxon>Bacteria</taxon>
        <taxon>Bacillati</taxon>
        <taxon>Bacillota</taxon>
        <taxon>Tissierellia</taxon>
        <taxon>Tissierellales</taxon>
        <taxon>Tissierellaceae</taxon>
        <taxon>Tissierella</taxon>
    </lineage>
</organism>
<keyword evidence="1" id="KW-0812">Transmembrane</keyword>
<gene>
    <name evidence="2" type="ORF">TICRE_21820</name>
</gene>
<accession>A0A1U7M3E4</accession>